<dbReference type="PANTHER" id="PTHR13376:SF0">
    <property type="entry name" value="INTRAFLAGELLAR TRANSPORT PROTEIN 46 HOMOLOG"/>
    <property type="match status" value="1"/>
</dbReference>
<evidence type="ECO:0000313" key="9">
    <source>
        <dbReference type="Proteomes" id="UP000054937"/>
    </source>
</evidence>
<evidence type="ECO:0000256" key="6">
    <source>
        <dbReference type="ARBA" id="ARBA00023273"/>
    </source>
</evidence>
<name>A0A0V0QIN4_PSEPJ</name>
<dbReference type="InParanoid" id="A0A0V0QIN4"/>
<dbReference type="InterPro" id="IPR022088">
    <property type="entry name" value="Intraflagellar_transp_cmplxB"/>
</dbReference>
<dbReference type="GO" id="GO:0060271">
    <property type="term" value="P:cilium assembly"/>
    <property type="evidence" value="ECO:0007669"/>
    <property type="project" value="TreeGrafter"/>
</dbReference>
<evidence type="ECO:0000256" key="1">
    <source>
        <dbReference type="ARBA" id="ARBA00004120"/>
    </source>
</evidence>
<evidence type="ECO:0000256" key="3">
    <source>
        <dbReference type="ARBA" id="ARBA00022490"/>
    </source>
</evidence>
<dbReference type="EMBL" id="LDAU01000162">
    <property type="protein sequence ID" value="KRX01872.1"/>
    <property type="molecule type" value="Genomic_DNA"/>
</dbReference>
<dbReference type="Pfam" id="PF12317">
    <property type="entry name" value="IFT46_B_C"/>
    <property type="match status" value="1"/>
</dbReference>
<dbReference type="GO" id="GO:0031514">
    <property type="term" value="C:motile cilium"/>
    <property type="evidence" value="ECO:0007669"/>
    <property type="project" value="TreeGrafter"/>
</dbReference>
<dbReference type="GO" id="GO:0042073">
    <property type="term" value="P:intraciliary transport"/>
    <property type="evidence" value="ECO:0007669"/>
    <property type="project" value="InterPro"/>
</dbReference>
<dbReference type="GO" id="GO:0030992">
    <property type="term" value="C:intraciliary transport particle B"/>
    <property type="evidence" value="ECO:0007669"/>
    <property type="project" value="TreeGrafter"/>
</dbReference>
<dbReference type="Proteomes" id="UP000054937">
    <property type="component" value="Unassembled WGS sequence"/>
</dbReference>
<evidence type="ECO:0000313" key="8">
    <source>
        <dbReference type="EMBL" id="KRX01872.1"/>
    </source>
</evidence>
<dbReference type="GO" id="GO:0005815">
    <property type="term" value="C:microtubule organizing center"/>
    <property type="evidence" value="ECO:0007669"/>
    <property type="project" value="TreeGrafter"/>
</dbReference>
<comment type="subcellular location">
    <subcellularLocation>
        <location evidence="1">Cytoplasm</location>
        <location evidence="1">Cytoskeleton</location>
        <location evidence="1">Cilium basal body</location>
    </subcellularLocation>
</comment>
<evidence type="ECO:0008006" key="10">
    <source>
        <dbReference type="Google" id="ProtNLM"/>
    </source>
</evidence>
<keyword evidence="9" id="KW-1185">Reference proteome</keyword>
<dbReference type="AlphaFoldDB" id="A0A0V0QIN4"/>
<evidence type="ECO:0000256" key="7">
    <source>
        <dbReference type="SAM" id="MobiDB-lite"/>
    </source>
</evidence>
<evidence type="ECO:0000256" key="5">
    <source>
        <dbReference type="ARBA" id="ARBA00023212"/>
    </source>
</evidence>
<keyword evidence="5" id="KW-0206">Cytoskeleton</keyword>
<keyword evidence="3" id="KW-0963">Cytoplasm</keyword>
<dbReference type="PANTHER" id="PTHR13376">
    <property type="entry name" value="INTRAFLAGELLAR TRANSPORT PROTEIN 46 HOMOLOG"/>
    <property type="match status" value="1"/>
</dbReference>
<feature type="compositionally biased region" description="Basic and acidic residues" evidence="7">
    <location>
        <begin position="41"/>
        <end position="68"/>
    </location>
</feature>
<comment type="similarity">
    <text evidence="2">Belongs to the IFT46 family.</text>
</comment>
<keyword evidence="6" id="KW-0966">Cell projection</keyword>
<accession>A0A0V0QIN4</accession>
<feature type="region of interest" description="Disordered" evidence="7">
    <location>
        <begin position="1"/>
        <end position="100"/>
    </location>
</feature>
<evidence type="ECO:0000256" key="2">
    <source>
        <dbReference type="ARBA" id="ARBA00007700"/>
    </source>
</evidence>
<proteinExistence type="inferred from homology"/>
<keyword evidence="4" id="KW-0969">Cilium</keyword>
<evidence type="ECO:0000256" key="4">
    <source>
        <dbReference type="ARBA" id="ARBA00023069"/>
    </source>
</evidence>
<sequence length="317" mass="36210">MSEQGEQPIPGASNHQRINNHLYDEAVEFDSQNGSEIQSSEEDRADQLRQQRQEEQRQEGDDVARAEEGQQQMSQDQEDSQYEEKNQVYPGAYNPSDYDNLQVNGEIKELFKYITRYKPVTVDIDAKLKPFIPDYFPAIGEVDAFLKMDKYDGTEENLGISILDEPNLNMSKQAAMEVKLRDLVGGGGSDKSKPITVYSIENADKNPKAIQSWINDVQKLRENKPQPSVSYTKQMPEIDALMQVWPQEIEEVFNTIELPNEDLDVTTEEFARLLCGVLDIPIHPQNGEKNVIEALHVAFTLYTELKANQHIQQNQDM</sequence>
<comment type="caution">
    <text evidence="8">The sequence shown here is derived from an EMBL/GenBank/DDBJ whole genome shotgun (WGS) entry which is preliminary data.</text>
</comment>
<gene>
    <name evidence="8" type="ORF">PPERSA_00494</name>
</gene>
<organism evidence="8 9">
    <name type="scientific">Pseudocohnilembus persalinus</name>
    <name type="common">Ciliate</name>
    <dbReference type="NCBI Taxonomy" id="266149"/>
    <lineage>
        <taxon>Eukaryota</taxon>
        <taxon>Sar</taxon>
        <taxon>Alveolata</taxon>
        <taxon>Ciliophora</taxon>
        <taxon>Intramacronucleata</taxon>
        <taxon>Oligohymenophorea</taxon>
        <taxon>Scuticociliatia</taxon>
        <taxon>Philasterida</taxon>
        <taxon>Pseudocohnilembidae</taxon>
        <taxon>Pseudocohnilembus</taxon>
    </lineage>
</organism>
<protein>
    <recommendedName>
        <fullName evidence="10">Intraflagellar transport protein 46 homolog</fullName>
    </recommendedName>
</protein>
<dbReference type="OMA" id="QYIRRYT"/>
<reference evidence="8 9" key="1">
    <citation type="journal article" date="2015" name="Sci. Rep.">
        <title>Genome of the facultative scuticociliatosis pathogen Pseudocohnilembus persalinus provides insight into its virulence through horizontal gene transfer.</title>
        <authorList>
            <person name="Xiong J."/>
            <person name="Wang G."/>
            <person name="Cheng J."/>
            <person name="Tian M."/>
            <person name="Pan X."/>
            <person name="Warren A."/>
            <person name="Jiang C."/>
            <person name="Yuan D."/>
            <person name="Miao W."/>
        </authorList>
    </citation>
    <scope>NUCLEOTIDE SEQUENCE [LARGE SCALE GENOMIC DNA]</scope>
    <source>
        <strain evidence="8">36N120E</strain>
    </source>
</reference>
<dbReference type="OrthoDB" id="2119217at2759"/>